<dbReference type="Pfam" id="PF01565">
    <property type="entry name" value="FAD_binding_4"/>
    <property type="match status" value="1"/>
</dbReference>
<organism evidence="9 10">
    <name type="scientific">Corynascus novoguineensis</name>
    <dbReference type="NCBI Taxonomy" id="1126955"/>
    <lineage>
        <taxon>Eukaryota</taxon>
        <taxon>Fungi</taxon>
        <taxon>Dikarya</taxon>
        <taxon>Ascomycota</taxon>
        <taxon>Pezizomycotina</taxon>
        <taxon>Sordariomycetes</taxon>
        <taxon>Sordariomycetidae</taxon>
        <taxon>Sordariales</taxon>
        <taxon>Chaetomiaceae</taxon>
        <taxon>Corynascus</taxon>
    </lineage>
</organism>
<dbReference type="GO" id="GO:0071949">
    <property type="term" value="F:FAD binding"/>
    <property type="evidence" value="ECO:0007669"/>
    <property type="project" value="InterPro"/>
</dbReference>
<gene>
    <name evidence="9" type="ORF">C7999DRAFT_28801</name>
</gene>
<protein>
    <recommendedName>
        <fullName evidence="2">Delta(24)-sterol reductase</fullName>
        <ecNumber evidence="2">1.3.1.72</ecNumber>
    </recommendedName>
</protein>
<dbReference type="SUPFAM" id="SSF56176">
    <property type="entry name" value="FAD-binding/transporter-associated domain-like"/>
    <property type="match status" value="1"/>
</dbReference>
<evidence type="ECO:0000256" key="1">
    <source>
        <dbReference type="ARBA" id="ARBA00004167"/>
    </source>
</evidence>
<keyword evidence="6" id="KW-0472">Membrane</keyword>
<dbReference type="Proteomes" id="UP001303647">
    <property type="component" value="Unassembled WGS sequence"/>
</dbReference>
<name>A0AAN7D161_9PEZI</name>
<feature type="domain" description="FAD-binding PCMH-type" evidence="8">
    <location>
        <begin position="34"/>
        <end position="217"/>
    </location>
</feature>
<keyword evidence="10" id="KW-1185">Reference proteome</keyword>
<dbReference type="GO" id="GO:0008202">
    <property type="term" value="P:steroid metabolic process"/>
    <property type="evidence" value="ECO:0007669"/>
    <property type="project" value="TreeGrafter"/>
</dbReference>
<dbReference type="Gene3D" id="3.30.465.10">
    <property type="match status" value="1"/>
</dbReference>
<dbReference type="PANTHER" id="PTHR10801">
    <property type="entry name" value="24-DEHYDROCHOLESTEROL REDUCTASE"/>
    <property type="match status" value="1"/>
</dbReference>
<comment type="subcellular location">
    <subcellularLocation>
        <location evidence="1">Membrane</location>
        <topology evidence="1">Single-pass membrane protein</topology>
    </subcellularLocation>
</comment>
<dbReference type="PANTHER" id="PTHR10801:SF0">
    <property type="entry name" value="DELTA(24)-STEROL REDUCTASE"/>
    <property type="match status" value="1"/>
</dbReference>
<dbReference type="EC" id="1.3.1.72" evidence="2"/>
<feature type="compositionally biased region" description="Low complexity" evidence="7">
    <location>
        <begin position="422"/>
        <end position="435"/>
    </location>
</feature>
<evidence type="ECO:0000256" key="4">
    <source>
        <dbReference type="ARBA" id="ARBA00022989"/>
    </source>
</evidence>
<keyword evidence="5" id="KW-0560">Oxidoreductase</keyword>
<dbReference type="GO" id="GO:0050614">
    <property type="term" value="F:Delta24-sterol reductase activity"/>
    <property type="evidence" value="ECO:0007669"/>
    <property type="project" value="UniProtKB-EC"/>
</dbReference>
<dbReference type="InterPro" id="IPR040165">
    <property type="entry name" value="Diminuto-like"/>
</dbReference>
<evidence type="ECO:0000313" key="10">
    <source>
        <dbReference type="Proteomes" id="UP001303647"/>
    </source>
</evidence>
<dbReference type="InterPro" id="IPR006094">
    <property type="entry name" value="Oxid_FAD_bind_N"/>
</dbReference>
<comment type="caution">
    <text evidence="9">The sequence shown here is derived from an EMBL/GenBank/DDBJ whole genome shotgun (WGS) entry which is preliminary data.</text>
</comment>
<reference evidence="9" key="2">
    <citation type="submission" date="2023-05" db="EMBL/GenBank/DDBJ databases">
        <authorList>
            <consortium name="Lawrence Berkeley National Laboratory"/>
            <person name="Steindorff A."/>
            <person name="Hensen N."/>
            <person name="Bonometti L."/>
            <person name="Westerberg I."/>
            <person name="Brannstrom I.O."/>
            <person name="Guillou S."/>
            <person name="Cros-Aarteil S."/>
            <person name="Calhoun S."/>
            <person name="Haridas S."/>
            <person name="Kuo A."/>
            <person name="Mondo S."/>
            <person name="Pangilinan J."/>
            <person name="Riley R."/>
            <person name="Labutti K."/>
            <person name="Andreopoulos B."/>
            <person name="Lipzen A."/>
            <person name="Chen C."/>
            <person name="Yanf M."/>
            <person name="Daum C."/>
            <person name="Ng V."/>
            <person name="Clum A."/>
            <person name="Ohm R."/>
            <person name="Martin F."/>
            <person name="Silar P."/>
            <person name="Natvig D."/>
            <person name="Lalanne C."/>
            <person name="Gautier V."/>
            <person name="Ament-Velasquez S.L."/>
            <person name="Kruys A."/>
            <person name="Hutchinson M.I."/>
            <person name="Powell A.J."/>
            <person name="Barry K."/>
            <person name="Miller A.N."/>
            <person name="Grigoriev I.V."/>
            <person name="Debuchy R."/>
            <person name="Gladieux P."/>
            <person name="Thoren M.H."/>
            <person name="Johannesson H."/>
        </authorList>
    </citation>
    <scope>NUCLEOTIDE SEQUENCE</scope>
    <source>
        <strain evidence="9">CBS 359.72</strain>
    </source>
</reference>
<evidence type="ECO:0000256" key="2">
    <source>
        <dbReference type="ARBA" id="ARBA00012405"/>
    </source>
</evidence>
<dbReference type="AlphaFoldDB" id="A0AAN7D161"/>
<dbReference type="InterPro" id="IPR016169">
    <property type="entry name" value="FAD-bd_PCMH_sub2"/>
</dbReference>
<sequence>MATLVNLDRPTESNLQFGNDQKGPFYVDEPCLSKSCDPALQAHEISRQHHDQIVSSLAAHVRAFSESGQRFRIYHGSSNSTRPPSTGNLLDVSALNNVLSISKGDENSGYESWCLVEPNVPMDKLVEATLPYGLVPPVVMEFPGITVGGGFSGSSAESSSFRCGFFSDNVHEVEMILGNGEIVQASNDHHQDLFHAAAGALGTLGIVTAVRLRLVPAKAFVHVRYTRLATFLPDAIGQFRKMKAGATFEYLDAILYSKQHAVAITGTSIHNDLPEGARIQTFSDAADEWFYRHVRQRTARLAPGTEADEYVPLAEFLFRYDRGGFWVGEMGYDYFHHLIPFNRFTRWLLDDFSHTRTLYHALHATGVTRELVVQDVTVPWDRAIELIDHLADDLDIWPLWLCPLGRARMPTFHPVTALSSLSSSATDTSPDGSEPAPSPPPSLSDEMLSIGVWGWGPRDRAAFIARNRGLEAKLEALGGRKWLYAHVFYSEDEFWRLYDRTWYEGLRDKYHATSLMSIYEKIGRSAAGDHDARGWLQTAREMWPVGGLVGMWRAVRSGDINLHRSAKWKWIAGS</sequence>
<evidence type="ECO:0000259" key="8">
    <source>
        <dbReference type="PROSITE" id="PS51387"/>
    </source>
</evidence>
<dbReference type="InterPro" id="IPR016166">
    <property type="entry name" value="FAD-bd_PCMH"/>
</dbReference>
<reference evidence="9" key="1">
    <citation type="journal article" date="2023" name="Mol. Phylogenet. Evol.">
        <title>Genome-scale phylogeny and comparative genomics of the fungal order Sordariales.</title>
        <authorList>
            <person name="Hensen N."/>
            <person name="Bonometti L."/>
            <person name="Westerberg I."/>
            <person name="Brannstrom I.O."/>
            <person name="Guillou S."/>
            <person name="Cros-Aarteil S."/>
            <person name="Calhoun S."/>
            <person name="Haridas S."/>
            <person name="Kuo A."/>
            <person name="Mondo S."/>
            <person name="Pangilinan J."/>
            <person name="Riley R."/>
            <person name="LaButti K."/>
            <person name="Andreopoulos B."/>
            <person name="Lipzen A."/>
            <person name="Chen C."/>
            <person name="Yan M."/>
            <person name="Daum C."/>
            <person name="Ng V."/>
            <person name="Clum A."/>
            <person name="Steindorff A."/>
            <person name="Ohm R.A."/>
            <person name="Martin F."/>
            <person name="Silar P."/>
            <person name="Natvig D.O."/>
            <person name="Lalanne C."/>
            <person name="Gautier V."/>
            <person name="Ament-Velasquez S.L."/>
            <person name="Kruys A."/>
            <person name="Hutchinson M.I."/>
            <person name="Powell A.J."/>
            <person name="Barry K."/>
            <person name="Miller A.N."/>
            <person name="Grigoriev I.V."/>
            <person name="Debuchy R."/>
            <person name="Gladieux P."/>
            <person name="Hiltunen Thoren M."/>
            <person name="Johannesson H."/>
        </authorList>
    </citation>
    <scope>NUCLEOTIDE SEQUENCE</scope>
    <source>
        <strain evidence="9">CBS 359.72</strain>
    </source>
</reference>
<dbReference type="GO" id="GO:0005737">
    <property type="term" value="C:cytoplasm"/>
    <property type="evidence" value="ECO:0007669"/>
    <property type="project" value="TreeGrafter"/>
</dbReference>
<dbReference type="PROSITE" id="PS51387">
    <property type="entry name" value="FAD_PCMH"/>
    <property type="match status" value="1"/>
</dbReference>
<keyword evidence="4" id="KW-1133">Transmembrane helix</keyword>
<dbReference type="InterPro" id="IPR036318">
    <property type="entry name" value="FAD-bd_PCMH-like_sf"/>
</dbReference>
<evidence type="ECO:0000256" key="3">
    <source>
        <dbReference type="ARBA" id="ARBA00022692"/>
    </source>
</evidence>
<dbReference type="EMBL" id="MU857611">
    <property type="protein sequence ID" value="KAK4250718.1"/>
    <property type="molecule type" value="Genomic_DNA"/>
</dbReference>
<dbReference type="GO" id="GO:0000246">
    <property type="term" value="F:Delta24(24-1) sterol reductase activity"/>
    <property type="evidence" value="ECO:0007669"/>
    <property type="project" value="TreeGrafter"/>
</dbReference>
<evidence type="ECO:0000256" key="5">
    <source>
        <dbReference type="ARBA" id="ARBA00023002"/>
    </source>
</evidence>
<keyword evidence="3" id="KW-0812">Transmembrane</keyword>
<accession>A0AAN7D161</accession>
<feature type="region of interest" description="Disordered" evidence="7">
    <location>
        <begin position="422"/>
        <end position="443"/>
    </location>
</feature>
<proteinExistence type="predicted"/>
<dbReference type="GO" id="GO:0016020">
    <property type="term" value="C:membrane"/>
    <property type="evidence" value="ECO:0007669"/>
    <property type="project" value="UniProtKB-SubCell"/>
</dbReference>
<evidence type="ECO:0000256" key="7">
    <source>
        <dbReference type="SAM" id="MobiDB-lite"/>
    </source>
</evidence>
<evidence type="ECO:0000256" key="6">
    <source>
        <dbReference type="ARBA" id="ARBA00023136"/>
    </source>
</evidence>
<evidence type="ECO:0000313" key="9">
    <source>
        <dbReference type="EMBL" id="KAK4250718.1"/>
    </source>
</evidence>